<feature type="compositionally biased region" description="Low complexity" evidence="1">
    <location>
        <begin position="73"/>
        <end position="95"/>
    </location>
</feature>
<dbReference type="EMBL" id="LN679101">
    <property type="protein sequence ID" value="CEL55181.1"/>
    <property type="molecule type" value="Genomic_DNA"/>
</dbReference>
<evidence type="ECO:0000313" key="3">
    <source>
        <dbReference type="Proteomes" id="UP000059188"/>
    </source>
</evidence>
<feature type="region of interest" description="Disordered" evidence="1">
    <location>
        <begin position="66"/>
        <end position="95"/>
    </location>
</feature>
<dbReference type="OrthoDB" id="10530154at2759"/>
<accession>A0A0B7FAV3</accession>
<sequence>MAGVCEELIRYLCLAACEVCVGIASDCATYRRDCTPRLCQCCCCCSDSGNQDYPSEREALLAEDRFRDDRMTHQSPTQSITQTQPSPTQPPQTTQ</sequence>
<dbReference type="Proteomes" id="UP000059188">
    <property type="component" value="Unassembled WGS sequence"/>
</dbReference>
<gene>
    <name evidence="2" type="ORF">RSOLAG1IB_01189</name>
</gene>
<name>A0A0B7FAV3_THACB</name>
<reference evidence="2 3" key="1">
    <citation type="submission" date="2014-11" db="EMBL/GenBank/DDBJ databases">
        <authorList>
            <person name="Wibberg Daniel"/>
        </authorList>
    </citation>
    <scope>NUCLEOTIDE SEQUENCE [LARGE SCALE GENOMIC DNA]</scope>
    <source>
        <strain evidence="2">Rhizoctonia solani AG1-IB 7/3/14</strain>
    </source>
</reference>
<evidence type="ECO:0000256" key="1">
    <source>
        <dbReference type="SAM" id="MobiDB-lite"/>
    </source>
</evidence>
<proteinExistence type="predicted"/>
<organism evidence="2 3">
    <name type="scientific">Thanatephorus cucumeris (strain AG1-IB / isolate 7/3/14)</name>
    <name type="common">Lettuce bottom rot fungus</name>
    <name type="synonym">Rhizoctonia solani</name>
    <dbReference type="NCBI Taxonomy" id="1108050"/>
    <lineage>
        <taxon>Eukaryota</taxon>
        <taxon>Fungi</taxon>
        <taxon>Dikarya</taxon>
        <taxon>Basidiomycota</taxon>
        <taxon>Agaricomycotina</taxon>
        <taxon>Agaricomycetes</taxon>
        <taxon>Cantharellales</taxon>
        <taxon>Ceratobasidiaceae</taxon>
        <taxon>Rhizoctonia</taxon>
        <taxon>Rhizoctonia solani AG-1</taxon>
    </lineage>
</organism>
<dbReference type="AlphaFoldDB" id="A0A0B7FAV3"/>
<protein>
    <submittedName>
        <fullName evidence="2">Uncharacterized protein</fullName>
    </submittedName>
</protein>
<evidence type="ECO:0000313" key="2">
    <source>
        <dbReference type="EMBL" id="CEL55181.1"/>
    </source>
</evidence>
<keyword evidence="3" id="KW-1185">Reference proteome</keyword>